<keyword evidence="2" id="KW-1185">Reference proteome</keyword>
<sequence length="101" mass="11475">MQGTSLYGSPNGLVLGWFFPVPPLLPTRFLVGTGPEGRRRDAQGQLLRHGCLSSCRWRDREETPESLAPDRWRFDGVLGLHQQPVQISDYHVQMMRGTLEN</sequence>
<comment type="caution">
    <text evidence="1">The sequence shown here is derived from an EMBL/GenBank/DDBJ whole genome shotgun (WGS) entry which is preliminary data.</text>
</comment>
<gene>
    <name evidence="1" type="ORF">H7965_22790</name>
</gene>
<dbReference type="AlphaFoldDB" id="A0A9X0R1S6"/>
<dbReference type="Proteomes" id="UP000600101">
    <property type="component" value="Unassembled WGS sequence"/>
</dbReference>
<evidence type="ECO:0000313" key="2">
    <source>
        <dbReference type="Proteomes" id="UP000600101"/>
    </source>
</evidence>
<reference evidence="1" key="1">
    <citation type="submission" date="2020-08" db="EMBL/GenBank/DDBJ databases">
        <authorList>
            <person name="Hu Y."/>
            <person name="Nguyen S.V."/>
            <person name="Li F."/>
            <person name="Fanning S."/>
        </authorList>
    </citation>
    <scope>NUCLEOTIDE SEQUENCE</scope>
    <source>
        <strain evidence="1">SYSU D8009</strain>
    </source>
</reference>
<evidence type="ECO:0000313" key="1">
    <source>
        <dbReference type="EMBL" id="MBC4018126.1"/>
    </source>
</evidence>
<organism evidence="1 2">
    <name type="scientific">Siccirubricoccus deserti</name>
    <dbReference type="NCBI Taxonomy" id="2013562"/>
    <lineage>
        <taxon>Bacteria</taxon>
        <taxon>Pseudomonadati</taxon>
        <taxon>Pseudomonadota</taxon>
        <taxon>Alphaproteobacteria</taxon>
        <taxon>Acetobacterales</taxon>
        <taxon>Roseomonadaceae</taxon>
        <taxon>Siccirubricoccus</taxon>
    </lineage>
</organism>
<proteinExistence type="predicted"/>
<protein>
    <submittedName>
        <fullName evidence="1">Uncharacterized protein</fullName>
    </submittedName>
</protein>
<name>A0A9X0R1S6_9PROT</name>
<accession>A0A9X0R1S6</accession>
<dbReference type="EMBL" id="JACOMF010000043">
    <property type="protein sequence ID" value="MBC4018126.1"/>
    <property type="molecule type" value="Genomic_DNA"/>
</dbReference>
<dbReference type="RefSeq" id="WP_186772882.1">
    <property type="nucleotide sequence ID" value="NZ_JACOMF010000043.1"/>
</dbReference>